<dbReference type="Pfam" id="PF06428">
    <property type="entry name" value="Sec2p"/>
    <property type="match status" value="1"/>
</dbReference>
<dbReference type="InterPro" id="IPR040351">
    <property type="entry name" value="RAB3IL/RAB3IP/Sec2"/>
</dbReference>
<keyword evidence="1 3" id="KW-0175">Coiled coil</keyword>
<feature type="region of interest" description="Disordered" evidence="4">
    <location>
        <begin position="211"/>
        <end position="247"/>
    </location>
</feature>
<evidence type="ECO:0000256" key="3">
    <source>
        <dbReference type="SAM" id="Coils"/>
    </source>
</evidence>
<evidence type="ECO:0000256" key="1">
    <source>
        <dbReference type="ARBA" id="ARBA00023054"/>
    </source>
</evidence>
<evidence type="ECO:0000259" key="5">
    <source>
        <dbReference type="Pfam" id="PF06428"/>
    </source>
</evidence>
<evidence type="ECO:0000313" key="6">
    <source>
        <dbReference type="Ensembl" id="ENSOMYP00000111713.1"/>
    </source>
</evidence>
<proteinExistence type="inferred from homology"/>
<feature type="compositionally biased region" description="Polar residues" evidence="4">
    <location>
        <begin position="26"/>
        <end position="38"/>
    </location>
</feature>
<feature type="compositionally biased region" description="Polar residues" evidence="4">
    <location>
        <begin position="234"/>
        <end position="247"/>
    </location>
</feature>
<dbReference type="InterPro" id="IPR009449">
    <property type="entry name" value="Sec2_N"/>
</dbReference>
<dbReference type="GO" id="GO:0070319">
    <property type="term" value="C:Golgi to plasma membrane transport vesicle"/>
    <property type="evidence" value="ECO:0007669"/>
    <property type="project" value="TreeGrafter"/>
</dbReference>
<protein>
    <submittedName>
        <fullName evidence="6">RAB3A interacting protein</fullName>
    </submittedName>
</protein>
<comment type="similarity">
    <text evidence="2">Belongs to the SEC2 family.</text>
</comment>
<dbReference type="GO" id="GO:0006887">
    <property type="term" value="P:exocytosis"/>
    <property type="evidence" value="ECO:0007669"/>
    <property type="project" value="TreeGrafter"/>
</dbReference>
<feature type="domain" description="GDP/GTP exchange factor Sec2 N-terminal" evidence="5">
    <location>
        <begin position="119"/>
        <end position="204"/>
    </location>
</feature>
<dbReference type="AlphaFoldDB" id="A0A8K9UM58"/>
<dbReference type="Proteomes" id="UP000694395">
    <property type="component" value="Chromosome 21"/>
</dbReference>
<keyword evidence="7" id="KW-1185">Reference proteome</keyword>
<evidence type="ECO:0000256" key="2">
    <source>
        <dbReference type="ARBA" id="ARBA00025794"/>
    </source>
</evidence>
<name>A0A8K9UM58_ONCMY</name>
<evidence type="ECO:0000256" key="4">
    <source>
        <dbReference type="SAM" id="MobiDB-lite"/>
    </source>
</evidence>
<accession>A0A8K9UM58</accession>
<organism evidence="6 7">
    <name type="scientific">Oncorhynchus mykiss</name>
    <name type="common">Rainbow trout</name>
    <name type="synonym">Salmo gairdneri</name>
    <dbReference type="NCBI Taxonomy" id="8022"/>
    <lineage>
        <taxon>Eukaryota</taxon>
        <taxon>Metazoa</taxon>
        <taxon>Chordata</taxon>
        <taxon>Craniata</taxon>
        <taxon>Vertebrata</taxon>
        <taxon>Euteleostomi</taxon>
        <taxon>Actinopterygii</taxon>
        <taxon>Neopterygii</taxon>
        <taxon>Teleostei</taxon>
        <taxon>Protacanthopterygii</taxon>
        <taxon>Salmoniformes</taxon>
        <taxon>Salmonidae</taxon>
        <taxon>Salmoninae</taxon>
        <taxon>Oncorhynchus</taxon>
    </lineage>
</organism>
<gene>
    <name evidence="6" type="primary">RAB3IP</name>
</gene>
<feature type="region of interest" description="Disordered" evidence="4">
    <location>
        <begin position="1"/>
        <end position="60"/>
    </location>
</feature>
<reference evidence="6" key="1">
    <citation type="submission" date="2020-07" db="EMBL/GenBank/DDBJ databases">
        <title>A long reads based de novo assembly of the rainbow trout Arlee double haploid line genome.</title>
        <authorList>
            <person name="Gao G."/>
            <person name="Palti Y."/>
        </authorList>
    </citation>
    <scope>NUCLEOTIDE SEQUENCE [LARGE SCALE GENOMIC DNA]</scope>
</reference>
<dbReference type="PANTHER" id="PTHR14430:SF2">
    <property type="entry name" value="RAB-3A-INTERACTING PROTEIN"/>
    <property type="match status" value="1"/>
</dbReference>
<dbReference type="GeneTree" id="ENSGT00940000157998"/>
<reference evidence="6" key="2">
    <citation type="submission" date="2025-08" db="UniProtKB">
        <authorList>
            <consortium name="Ensembl"/>
        </authorList>
    </citation>
    <scope>IDENTIFICATION</scope>
</reference>
<feature type="coiled-coil region" evidence="3">
    <location>
        <begin position="114"/>
        <end position="205"/>
    </location>
</feature>
<reference evidence="6" key="3">
    <citation type="submission" date="2025-09" db="UniProtKB">
        <authorList>
            <consortium name="Ensembl"/>
        </authorList>
    </citation>
    <scope>IDENTIFICATION</scope>
</reference>
<dbReference type="GO" id="GO:0005085">
    <property type="term" value="F:guanyl-nucleotide exchange factor activity"/>
    <property type="evidence" value="ECO:0007669"/>
    <property type="project" value="InterPro"/>
</dbReference>
<dbReference type="PANTHER" id="PTHR14430">
    <property type="entry name" value="RABIN3-RELATED"/>
    <property type="match status" value="1"/>
</dbReference>
<dbReference type="SUPFAM" id="SSF144284">
    <property type="entry name" value="Sec2 N-terminal region"/>
    <property type="match status" value="1"/>
</dbReference>
<dbReference type="Pfam" id="PF25555">
    <property type="entry name" value="RAB3A-like_C"/>
    <property type="match status" value="1"/>
</dbReference>
<sequence>MASEPLEGFHEVNLASPTTPDLHGLTSDTRPQCHSAPSSALYRTPSLSSSPCPPNALRADQLPTQPIYSAPRLLGNILPEAESAEGVFLSGEEGEESLSLTNDSLSRLRSPSVMEIREKANERLKEELAKAQRDVKLKDEECERLSKVRDQLGQELEELTASLFEEAHKMVREANIKQSTAEKQLKEALNKIDVLQAEVSALKTLVLSTSPTSPCHDLPGGSKAPFKKGHGRNKSTSSAMLGSGQELSGTQPIVRDCRELDSLLFSEFKLWKEEPSLERNSSFLERVYREDIYPCLTFSKSELGSAILEAVERNTLSVEPVGFQTLPVVKASAVECGGPKKCALSGQTKTCKHRIKFGDSSNYYYVSPFCRYRITSVCNFFTYIRYIHQGLVKLQDAEQMFWEVMQLRKEMSFAKLGYYKEEL</sequence>
<evidence type="ECO:0000313" key="7">
    <source>
        <dbReference type="Proteomes" id="UP000694395"/>
    </source>
</evidence>
<dbReference type="Ensembl" id="ENSOMYT00000137554.1">
    <property type="protein sequence ID" value="ENSOMYP00000111713.1"/>
    <property type="gene ID" value="ENSOMYG00000057763.1"/>
</dbReference>
<dbReference type="Gene3D" id="1.20.5.4880">
    <property type="match status" value="1"/>
</dbReference>